<accession>A0ABV0F4K7</accession>
<dbReference type="Proteomes" id="UP001429357">
    <property type="component" value="Unassembled WGS sequence"/>
</dbReference>
<keyword evidence="3" id="KW-1185">Reference proteome</keyword>
<organism evidence="2 3">
    <name type="scientific">Enterococcus diestrammenae</name>
    <dbReference type="NCBI Taxonomy" id="1155073"/>
    <lineage>
        <taxon>Bacteria</taxon>
        <taxon>Bacillati</taxon>
        <taxon>Bacillota</taxon>
        <taxon>Bacilli</taxon>
        <taxon>Lactobacillales</taxon>
        <taxon>Enterococcaceae</taxon>
        <taxon>Enterococcus</taxon>
    </lineage>
</organism>
<evidence type="ECO:0000313" key="3">
    <source>
        <dbReference type="Proteomes" id="UP001429357"/>
    </source>
</evidence>
<name>A0ABV0F4K7_9ENTE</name>
<gene>
    <name evidence="2" type="ORF">BAU18_002623</name>
</gene>
<sequence>MVQHPSKQIMSQLIKRQWNLHSIQAAVVNSKGEIFSIGETTVADDHDPTAHAEVNAIRKACQQLGTSELPKEYWLYSTFEPCPLCSSAAVWAGVEGIVFANNSNFRGKEQNWSFISCREVLEAGAYIHEVKLVSDFMIDDIKGYFTRHDE</sequence>
<dbReference type="Gene3D" id="3.40.140.10">
    <property type="entry name" value="Cytidine Deaminase, domain 2"/>
    <property type="match status" value="1"/>
</dbReference>
<proteinExistence type="predicted"/>
<dbReference type="PANTHER" id="PTHR11079:SF162">
    <property type="entry name" value="RIBOFLAVIN BIOSYNTHESIS PROTEIN PYRD, CHLOROPLASTIC"/>
    <property type="match status" value="1"/>
</dbReference>
<comment type="caution">
    <text evidence="2">The sequence shown here is derived from an EMBL/GenBank/DDBJ whole genome shotgun (WGS) entry which is preliminary data.</text>
</comment>
<reference evidence="2" key="1">
    <citation type="submission" date="2016-06" db="EMBL/GenBank/DDBJ databases">
        <authorList>
            <person name="Van Tyne D."/>
        </authorList>
    </citation>
    <scope>NUCLEOTIDE SEQUENCE</scope>
    <source>
        <strain evidence="2">JM9A</strain>
    </source>
</reference>
<evidence type="ECO:0000259" key="1">
    <source>
        <dbReference type="PROSITE" id="PS51747"/>
    </source>
</evidence>
<dbReference type="RefSeq" id="WP_237583969.1">
    <property type="nucleotide sequence ID" value="NZ_JAQFAM010000001.1"/>
</dbReference>
<dbReference type="SUPFAM" id="SSF53927">
    <property type="entry name" value="Cytidine deaminase-like"/>
    <property type="match status" value="1"/>
</dbReference>
<protein>
    <recommendedName>
        <fullName evidence="1">CMP/dCMP-type deaminase domain-containing protein</fullName>
    </recommendedName>
</protein>
<evidence type="ECO:0000313" key="2">
    <source>
        <dbReference type="EMBL" id="MEO1783005.1"/>
    </source>
</evidence>
<dbReference type="Pfam" id="PF00383">
    <property type="entry name" value="dCMP_cyt_deam_1"/>
    <property type="match status" value="1"/>
</dbReference>
<dbReference type="EMBL" id="MAEI02000001">
    <property type="protein sequence ID" value="MEO1783005.1"/>
    <property type="molecule type" value="Genomic_DNA"/>
</dbReference>
<feature type="domain" description="CMP/dCMP-type deaminase" evidence="1">
    <location>
        <begin position="4"/>
        <end position="119"/>
    </location>
</feature>
<dbReference type="PANTHER" id="PTHR11079">
    <property type="entry name" value="CYTOSINE DEAMINASE FAMILY MEMBER"/>
    <property type="match status" value="1"/>
</dbReference>
<dbReference type="CDD" id="cd01285">
    <property type="entry name" value="nucleoside_deaminase"/>
    <property type="match status" value="1"/>
</dbReference>
<dbReference type="PROSITE" id="PS51747">
    <property type="entry name" value="CYT_DCMP_DEAMINASES_2"/>
    <property type="match status" value="1"/>
</dbReference>
<dbReference type="InterPro" id="IPR016193">
    <property type="entry name" value="Cytidine_deaminase-like"/>
</dbReference>
<reference evidence="2" key="2">
    <citation type="submission" date="2024-02" db="EMBL/GenBank/DDBJ databases">
        <title>The Genome Sequence of Enterococcus diestrammenae JM9A.</title>
        <authorList>
            <person name="Earl A."/>
            <person name="Manson A."/>
            <person name="Gilmore M."/>
            <person name="Sanders J."/>
            <person name="Shea T."/>
            <person name="Howe W."/>
            <person name="Livny J."/>
            <person name="Cuomo C."/>
            <person name="Neafsey D."/>
            <person name="Birren B."/>
        </authorList>
    </citation>
    <scope>NUCLEOTIDE SEQUENCE</scope>
    <source>
        <strain evidence="2">JM9A</strain>
    </source>
</reference>
<dbReference type="InterPro" id="IPR002125">
    <property type="entry name" value="CMP_dCMP_dom"/>
</dbReference>